<dbReference type="OrthoDB" id="2100071at2759"/>
<name>A0A1Y2BR37_9FUNG</name>
<proteinExistence type="predicted"/>
<evidence type="ECO:0000313" key="1">
    <source>
        <dbReference type="EMBL" id="ORY37210.1"/>
    </source>
</evidence>
<reference evidence="1 2" key="1">
    <citation type="submission" date="2016-07" db="EMBL/GenBank/DDBJ databases">
        <title>Pervasive Adenine N6-methylation of Active Genes in Fungi.</title>
        <authorList>
            <consortium name="DOE Joint Genome Institute"/>
            <person name="Mondo S.J."/>
            <person name="Dannebaum R.O."/>
            <person name="Kuo R.C."/>
            <person name="Labutti K."/>
            <person name="Haridas S."/>
            <person name="Kuo A."/>
            <person name="Salamov A."/>
            <person name="Ahrendt S.R."/>
            <person name="Lipzen A."/>
            <person name="Sullivan W."/>
            <person name="Andreopoulos W.B."/>
            <person name="Clum A."/>
            <person name="Lindquist E."/>
            <person name="Daum C."/>
            <person name="Ramamoorthy G.K."/>
            <person name="Gryganskyi A."/>
            <person name="Culley D."/>
            <person name="Magnuson J.K."/>
            <person name="James T.Y."/>
            <person name="O'Malley M.A."/>
            <person name="Stajich J.E."/>
            <person name="Spatafora J.W."/>
            <person name="Visel A."/>
            <person name="Grigoriev I.V."/>
        </authorList>
    </citation>
    <scope>NUCLEOTIDE SEQUENCE [LARGE SCALE GENOMIC DNA]</scope>
    <source>
        <strain evidence="1 2">JEL800</strain>
    </source>
</reference>
<gene>
    <name evidence="1" type="ORF">BCR33DRAFT_789790</name>
</gene>
<dbReference type="Proteomes" id="UP000193642">
    <property type="component" value="Unassembled WGS sequence"/>
</dbReference>
<evidence type="ECO:0000313" key="2">
    <source>
        <dbReference type="Proteomes" id="UP000193642"/>
    </source>
</evidence>
<dbReference type="AlphaFoldDB" id="A0A1Y2BR37"/>
<accession>A0A1Y2BR37</accession>
<keyword evidence="2" id="KW-1185">Reference proteome</keyword>
<evidence type="ECO:0008006" key="3">
    <source>
        <dbReference type="Google" id="ProtNLM"/>
    </source>
</evidence>
<comment type="caution">
    <text evidence="1">The sequence shown here is derived from an EMBL/GenBank/DDBJ whole genome shotgun (WGS) entry which is preliminary data.</text>
</comment>
<organism evidence="1 2">
    <name type="scientific">Rhizoclosmatium globosum</name>
    <dbReference type="NCBI Taxonomy" id="329046"/>
    <lineage>
        <taxon>Eukaryota</taxon>
        <taxon>Fungi</taxon>
        <taxon>Fungi incertae sedis</taxon>
        <taxon>Chytridiomycota</taxon>
        <taxon>Chytridiomycota incertae sedis</taxon>
        <taxon>Chytridiomycetes</taxon>
        <taxon>Chytridiales</taxon>
        <taxon>Chytriomycetaceae</taxon>
        <taxon>Rhizoclosmatium</taxon>
    </lineage>
</organism>
<dbReference type="EMBL" id="MCGO01000051">
    <property type="protein sequence ID" value="ORY37210.1"/>
    <property type="molecule type" value="Genomic_DNA"/>
</dbReference>
<protein>
    <recommendedName>
        <fullName evidence="3">Adhesin domain-containing protein</fullName>
    </recommendedName>
</protein>
<sequence length="236" mass="24533">MRTRISKISIVSTGKGQTDTIVRTAASSFFSAGQTTVSLTDPTSKATLSYETTSDNKLQVNVAYNDDALAFSWASATSFFGFNTPPKTALEGPDLKKNFTADYNVGSVKAASISAENVSINTNVGAVDLGQVTARNTVTVITNVGAVRADAIKGFKDLIMRADTGTGNVLVSVFGFKGKFQASSGLGPLRVSGPAIVGGHNVSIYTGTAKGWVAKQDSFGSFKGYAGLGLMNVAFN</sequence>